<accession>A0ABT3TDX1</accession>
<dbReference type="Proteomes" id="UP001143362">
    <property type="component" value="Unassembled WGS sequence"/>
</dbReference>
<sequence>MANSIEEPAYQMLYKLGDVELREYEPAIQAITVLPDNSGTNAGFRRLAGFIFGGNSSGESIAMTAPVQETLGSTKTTMAFTMPSAYNMEQLPEPSDQSVTLVKVPGRTAAVISFSGWATAGKIRKYTQQLRDALEQQSIAIAGDMTLNQYNPPWTPPFQRRNEIMVDIALSPLSQGDSN</sequence>
<dbReference type="InterPro" id="IPR011256">
    <property type="entry name" value="Reg_factor_effector_dom_sf"/>
</dbReference>
<name>A0ABT3TDX1_9GAMM</name>
<dbReference type="PANTHER" id="PTHR11220:SF58">
    <property type="entry name" value="SOUL HEME-BINDING FAMILY PROTEIN"/>
    <property type="match status" value="1"/>
</dbReference>
<evidence type="ECO:0000313" key="1">
    <source>
        <dbReference type="EMBL" id="MCX2979637.1"/>
    </source>
</evidence>
<proteinExistence type="predicted"/>
<comment type="caution">
    <text evidence="1">The sequence shown here is derived from an EMBL/GenBank/DDBJ whole genome shotgun (WGS) entry which is preliminary data.</text>
</comment>
<gene>
    <name evidence="1" type="ORF">EYC98_02040</name>
</gene>
<dbReference type="InterPro" id="IPR006917">
    <property type="entry name" value="SOUL_heme-bd"/>
</dbReference>
<dbReference type="Gene3D" id="3.20.80.10">
    <property type="entry name" value="Regulatory factor, effector binding domain"/>
    <property type="match status" value="1"/>
</dbReference>
<organism evidence="1 2">
    <name type="scientific">Candidatus Litorirhabdus singularis</name>
    <dbReference type="NCBI Taxonomy" id="2518993"/>
    <lineage>
        <taxon>Bacteria</taxon>
        <taxon>Pseudomonadati</taxon>
        <taxon>Pseudomonadota</taxon>
        <taxon>Gammaproteobacteria</taxon>
        <taxon>Cellvibrionales</taxon>
        <taxon>Halieaceae</taxon>
        <taxon>Candidatus Litorirhabdus</taxon>
    </lineage>
</organism>
<dbReference type="SUPFAM" id="SSF55136">
    <property type="entry name" value="Probable bacterial effector-binding domain"/>
    <property type="match status" value="1"/>
</dbReference>
<evidence type="ECO:0000313" key="2">
    <source>
        <dbReference type="Proteomes" id="UP001143362"/>
    </source>
</evidence>
<protein>
    <submittedName>
        <fullName evidence="1">Heme-binding protein</fullName>
    </submittedName>
</protein>
<keyword evidence="2" id="KW-1185">Reference proteome</keyword>
<dbReference type="Pfam" id="PF04832">
    <property type="entry name" value="SOUL"/>
    <property type="match status" value="1"/>
</dbReference>
<reference evidence="1" key="1">
    <citation type="submission" date="2019-02" db="EMBL/GenBank/DDBJ databases">
        <authorList>
            <person name="Li S.-H."/>
        </authorList>
    </citation>
    <scope>NUCLEOTIDE SEQUENCE</scope>
    <source>
        <strain evidence="1">IMCC14734</strain>
    </source>
</reference>
<dbReference type="PANTHER" id="PTHR11220">
    <property type="entry name" value="HEME-BINDING PROTEIN-RELATED"/>
    <property type="match status" value="1"/>
</dbReference>
<dbReference type="EMBL" id="SHNN01000001">
    <property type="protein sequence ID" value="MCX2979637.1"/>
    <property type="molecule type" value="Genomic_DNA"/>
</dbReference>